<dbReference type="Proteomes" id="UP000184038">
    <property type="component" value="Unassembled WGS sequence"/>
</dbReference>
<dbReference type="RefSeq" id="WP_073291341.1">
    <property type="nucleotide sequence ID" value="NZ_FRCP01000026.1"/>
</dbReference>
<protein>
    <submittedName>
        <fullName evidence="1">Uncharacterized protein</fullName>
    </submittedName>
</protein>
<proteinExistence type="predicted"/>
<evidence type="ECO:0000313" key="1">
    <source>
        <dbReference type="EMBL" id="SHN00611.1"/>
    </source>
</evidence>
<gene>
    <name evidence="1" type="ORF">SAMN02746066_04341</name>
</gene>
<dbReference type="AlphaFoldDB" id="A0A1M7NAJ1"/>
<name>A0A1M7NAJ1_9FIRM</name>
<dbReference type="STRING" id="1120996.SAMN02746066_04341"/>
<dbReference type="EMBL" id="FRCP01000026">
    <property type="protein sequence ID" value="SHN00611.1"/>
    <property type="molecule type" value="Genomic_DNA"/>
</dbReference>
<sequence>MDNKMEFVSVMDIEGYRVEAINEPENLNEVTLWVTKPGADLKMKMGKFNSDIVGELTLLMITDMVNQNLEMKKFDFNCLVNSAISEGLIERNPIA</sequence>
<evidence type="ECO:0000313" key="2">
    <source>
        <dbReference type="Proteomes" id="UP000184038"/>
    </source>
</evidence>
<reference evidence="1 2" key="1">
    <citation type="submission" date="2016-11" db="EMBL/GenBank/DDBJ databases">
        <authorList>
            <person name="Jaros S."/>
            <person name="Januszkiewicz K."/>
            <person name="Wedrychowicz H."/>
        </authorList>
    </citation>
    <scope>NUCLEOTIDE SEQUENCE [LARGE SCALE GENOMIC DNA]</scope>
    <source>
        <strain evidence="1 2">DSM 15930</strain>
    </source>
</reference>
<accession>A0A1M7NAJ1</accession>
<keyword evidence="2" id="KW-1185">Reference proteome</keyword>
<organism evidence="1 2">
    <name type="scientific">Anaerosporobacter mobilis DSM 15930</name>
    <dbReference type="NCBI Taxonomy" id="1120996"/>
    <lineage>
        <taxon>Bacteria</taxon>
        <taxon>Bacillati</taxon>
        <taxon>Bacillota</taxon>
        <taxon>Clostridia</taxon>
        <taxon>Lachnospirales</taxon>
        <taxon>Lachnospiraceae</taxon>
        <taxon>Anaerosporobacter</taxon>
    </lineage>
</organism>